<feature type="region of interest" description="Disordered" evidence="1">
    <location>
        <begin position="1"/>
        <end position="65"/>
    </location>
</feature>
<name>A0A409YN64_9AGAR</name>
<proteinExistence type="predicted"/>
<comment type="caution">
    <text evidence="2">The sequence shown here is derived from an EMBL/GenBank/DDBJ whole genome shotgun (WGS) entry which is preliminary data.</text>
</comment>
<evidence type="ECO:0000256" key="1">
    <source>
        <dbReference type="SAM" id="MobiDB-lite"/>
    </source>
</evidence>
<dbReference type="InParanoid" id="A0A409YN64"/>
<accession>A0A409YN64</accession>
<dbReference type="Proteomes" id="UP000284706">
    <property type="component" value="Unassembled WGS sequence"/>
</dbReference>
<organism evidence="2 3">
    <name type="scientific">Gymnopilus dilepis</name>
    <dbReference type="NCBI Taxonomy" id="231916"/>
    <lineage>
        <taxon>Eukaryota</taxon>
        <taxon>Fungi</taxon>
        <taxon>Dikarya</taxon>
        <taxon>Basidiomycota</taxon>
        <taxon>Agaricomycotina</taxon>
        <taxon>Agaricomycetes</taxon>
        <taxon>Agaricomycetidae</taxon>
        <taxon>Agaricales</taxon>
        <taxon>Agaricineae</taxon>
        <taxon>Hymenogastraceae</taxon>
        <taxon>Gymnopilus</taxon>
    </lineage>
</organism>
<sequence length="307" mass="34918">MPTRHVLRQLSEKLKSRAPQRADTPSLNPPATPEQTDEQGTTRKSRWPTEHSRNPGTRRHPPANRQSDFASLVVDIPKDEAVNKVSSTTLVCMINIDGMIGALCTAALWTAISNLSLTFIPPHSVKQICTCEARQAAPFRALRSTLNIHVIPSVYVSDLWPIVVIHKIPVREAASRRSDEDVKFLVLWHWDRYNLVAAKYSNHLQTRWRYLIPKGSRLSRRSMSRFAFLSCMRVRRNGLSRRMPAFSVNTVESPLIGQGKDGVKNVKYLHILLSSDFKLLPPSLLLLQPKLYHTDDYTILDHLDIHP</sequence>
<dbReference type="EMBL" id="NHYE01000622">
    <property type="protein sequence ID" value="PPR04462.1"/>
    <property type="molecule type" value="Genomic_DNA"/>
</dbReference>
<evidence type="ECO:0000313" key="2">
    <source>
        <dbReference type="EMBL" id="PPR04462.1"/>
    </source>
</evidence>
<keyword evidence="3" id="KW-1185">Reference proteome</keyword>
<dbReference type="AlphaFoldDB" id="A0A409YN64"/>
<evidence type="ECO:0000313" key="3">
    <source>
        <dbReference type="Proteomes" id="UP000284706"/>
    </source>
</evidence>
<protein>
    <submittedName>
        <fullName evidence="2">Uncharacterized protein</fullName>
    </submittedName>
</protein>
<gene>
    <name evidence="2" type="ORF">CVT26_002239</name>
</gene>
<reference evidence="2 3" key="1">
    <citation type="journal article" date="2018" name="Evol. Lett.">
        <title>Horizontal gene cluster transfer increased hallucinogenic mushroom diversity.</title>
        <authorList>
            <person name="Reynolds H.T."/>
            <person name="Vijayakumar V."/>
            <person name="Gluck-Thaler E."/>
            <person name="Korotkin H.B."/>
            <person name="Matheny P.B."/>
            <person name="Slot J.C."/>
        </authorList>
    </citation>
    <scope>NUCLEOTIDE SEQUENCE [LARGE SCALE GENOMIC DNA]</scope>
    <source>
        <strain evidence="2 3">SRW20</strain>
    </source>
</reference>